<sequence length="73" mass="8323">MDAKDVHRLTLLHEPDQPTWIGNSFSRDTCPDLTLARTHNECALRNLGEKLGSVNFILETRVPVALNRERSRP</sequence>
<organism>
    <name type="scientific">Ixodes scapularis</name>
    <name type="common">Black-legged tick</name>
    <name type="synonym">Deer tick</name>
    <dbReference type="NCBI Taxonomy" id="6945"/>
    <lineage>
        <taxon>Eukaryota</taxon>
        <taxon>Metazoa</taxon>
        <taxon>Ecdysozoa</taxon>
        <taxon>Arthropoda</taxon>
        <taxon>Chelicerata</taxon>
        <taxon>Arachnida</taxon>
        <taxon>Acari</taxon>
        <taxon>Parasitiformes</taxon>
        <taxon>Ixodida</taxon>
        <taxon>Ixodoidea</taxon>
        <taxon>Ixodidae</taxon>
        <taxon>Ixodinae</taxon>
        <taxon>Ixodes</taxon>
    </lineage>
</organism>
<dbReference type="Proteomes" id="UP000001555">
    <property type="component" value="Unassembled WGS sequence"/>
</dbReference>
<dbReference type="OrthoDB" id="6513346at2759"/>
<dbReference type="AlphaFoldDB" id="B7QJF9"/>
<gene>
    <name evidence="1" type="ORF">IscW_ISCW014251</name>
</gene>
<protein>
    <submittedName>
        <fullName evidence="1 2">Uncharacterized protein</fullName>
    </submittedName>
</protein>
<dbReference type="PaxDb" id="6945-B7QJF9"/>
<evidence type="ECO:0000313" key="1">
    <source>
        <dbReference type="EMBL" id="EEC18981.1"/>
    </source>
</evidence>
<evidence type="ECO:0000313" key="2">
    <source>
        <dbReference type="EnsemblMetazoa" id="ISCW014251-PA"/>
    </source>
</evidence>
<dbReference type="VEuPathDB" id="VectorBase:ISCI014251"/>
<keyword evidence="3" id="KW-1185">Reference proteome</keyword>
<dbReference type="VEuPathDB" id="VectorBase:ISCW014251"/>
<proteinExistence type="predicted"/>
<dbReference type="EMBL" id="DS952235">
    <property type="protein sequence ID" value="EEC18981.1"/>
    <property type="molecule type" value="Genomic_DNA"/>
</dbReference>
<dbReference type="EnsemblMetazoa" id="ISCW014251-RA">
    <property type="protein sequence ID" value="ISCW014251-PA"/>
    <property type="gene ID" value="ISCW014251"/>
</dbReference>
<name>B7QJF9_IXOSC</name>
<accession>B7QJF9</accession>
<dbReference type="HOGENOM" id="CLU_2707556_0_0_1"/>
<reference evidence="2" key="2">
    <citation type="submission" date="2020-05" db="UniProtKB">
        <authorList>
            <consortium name="EnsemblMetazoa"/>
        </authorList>
    </citation>
    <scope>IDENTIFICATION</scope>
    <source>
        <strain evidence="2">wikel</strain>
    </source>
</reference>
<dbReference type="VEuPathDB" id="VectorBase:ISCP_019883"/>
<dbReference type="InParanoid" id="B7QJF9"/>
<dbReference type="EMBL" id="ABJB010054451">
    <property type="status" value="NOT_ANNOTATED_CDS"/>
    <property type="molecule type" value="Genomic_DNA"/>
</dbReference>
<reference evidence="1 3" key="1">
    <citation type="submission" date="2008-03" db="EMBL/GenBank/DDBJ databases">
        <title>Annotation of Ixodes scapularis.</title>
        <authorList>
            <consortium name="Ixodes scapularis Genome Project Consortium"/>
            <person name="Caler E."/>
            <person name="Hannick L.I."/>
            <person name="Bidwell S."/>
            <person name="Joardar V."/>
            <person name="Thiagarajan M."/>
            <person name="Amedeo P."/>
            <person name="Galinsky K.J."/>
            <person name="Schobel S."/>
            <person name="Inman J."/>
            <person name="Hostetler J."/>
            <person name="Miller J."/>
            <person name="Hammond M."/>
            <person name="Megy K."/>
            <person name="Lawson D."/>
            <person name="Kodira C."/>
            <person name="Sutton G."/>
            <person name="Meyer J."/>
            <person name="Hill C.A."/>
            <person name="Birren B."/>
            <person name="Nene V."/>
            <person name="Collins F."/>
            <person name="Alarcon-Chaidez F."/>
            <person name="Wikel S."/>
            <person name="Strausberg R."/>
        </authorList>
    </citation>
    <scope>NUCLEOTIDE SEQUENCE [LARGE SCALE GENOMIC DNA]</scope>
    <source>
        <strain evidence="3">Wikel</strain>
        <strain evidence="1">Wikel colony</strain>
    </source>
</reference>
<evidence type="ECO:0000313" key="3">
    <source>
        <dbReference type="Proteomes" id="UP000001555"/>
    </source>
</evidence>